<protein>
    <submittedName>
        <fullName evidence="1">Uncharacterized protein</fullName>
    </submittedName>
</protein>
<dbReference type="AlphaFoldDB" id="A0A6D1SCF0"/>
<dbReference type="RefSeq" id="WP_064793851.1">
    <property type="nucleotide sequence ID" value="NZ_JAMWIX010000003.1"/>
</dbReference>
<reference evidence="1 2" key="1">
    <citation type="submission" date="2018-12" db="EMBL/GenBank/DDBJ databases">
        <authorList>
            <consortium name="Pathogen Informatics"/>
        </authorList>
    </citation>
    <scope>NUCLEOTIDE SEQUENCE [LARGE SCALE GENOMIC DNA]</scope>
    <source>
        <strain evidence="1 2">NCTC9997</strain>
    </source>
</reference>
<gene>
    <name evidence="1" type="ORF">NCTC9997_02798</name>
</gene>
<sequence>MTVRAKFQCNSINKSPDNSTAVVNMMAVTTGSAENETWSKYTPSGQLQMVISNPAAAEQFEQGKEYFIDIIPAE</sequence>
<dbReference type="EMBL" id="LR134253">
    <property type="protein sequence ID" value="VED49532.1"/>
    <property type="molecule type" value="Genomic_DNA"/>
</dbReference>
<keyword evidence="2" id="KW-1185">Reference proteome</keyword>
<organism evidence="1 2">
    <name type="scientific">Raoultella terrigena</name>
    <name type="common">Klebsiella terrigena</name>
    <dbReference type="NCBI Taxonomy" id="577"/>
    <lineage>
        <taxon>Bacteria</taxon>
        <taxon>Pseudomonadati</taxon>
        <taxon>Pseudomonadota</taxon>
        <taxon>Gammaproteobacteria</taxon>
        <taxon>Enterobacterales</taxon>
        <taxon>Enterobacteriaceae</taxon>
        <taxon>Klebsiella/Raoultella group</taxon>
        <taxon>Raoultella</taxon>
    </lineage>
</organism>
<name>A0A6D1SCF0_RAOTE</name>
<dbReference type="OrthoDB" id="9134808at2"/>
<proteinExistence type="predicted"/>
<accession>A0A6D1SCF0</accession>
<dbReference type="Proteomes" id="UP000267630">
    <property type="component" value="Chromosome 3"/>
</dbReference>
<evidence type="ECO:0000313" key="2">
    <source>
        <dbReference type="Proteomes" id="UP000267630"/>
    </source>
</evidence>
<evidence type="ECO:0000313" key="1">
    <source>
        <dbReference type="EMBL" id="VED49532.1"/>
    </source>
</evidence>